<dbReference type="SUPFAM" id="SSF50939">
    <property type="entry name" value="Sialidases"/>
    <property type="match status" value="1"/>
</dbReference>
<dbReference type="PANTHER" id="PTHR10628:SF30">
    <property type="entry name" value="EXO-ALPHA-SIALIDASE"/>
    <property type="match status" value="1"/>
</dbReference>
<reference evidence="7 8" key="1">
    <citation type="submission" date="2023-07" db="EMBL/GenBank/DDBJ databases">
        <title>Sequencing the genomes of 1000 actinobacteria strains.</title>
        <authorList>
            <person name="Klenk H.-P."/>
        </authorList>
    </citation>
    <scope>NUCLEOTIDE SEQUENCE [LARGE SCALE GENOMIC DNA]</scope>
    <source>
        <strain evidence="7 8">DSM 102162</strain>
    </source>
</reference>
<evidence type="ECO:0000256" key="2">
    <source>
        <dbReference type="ARBA" id="ARBA00009348"/>
    </source>
</evidence>
<dbReference type="InterPro" id="IPR026856">
    <property type="entry name" value="Sialidase_fam"/>
</dbReference>
<organism evidence="7 8">
    <name type="scientific">Arcanobacterium wilhelmae</name>
    <dbReference type="NCBI Taxonomy" id="1803177"/>
    <lineage>
        <taxon>Bacteria</taxon>
        <taxon>Bacillati</taxon>
        <taxon>Actinomycetota</taxon>
        <taxon>Actinomycetes</taxon>
        <taxon>Actinomycetales</taxon>
        <taxon>Actinomycetaceae</taxon>
        <taxon>Arcanobacterium</taxon>
    </lineage>
</organism>
<dbReference type="RefSeq" id="WP_278058360.1">
    <property type="nucleotide sequence ID" value="NZ_CP121247.1"/>
</dbReference>
<dbReference type="InterPro" id="IPR036278">
    <property type="entry name" value="Sialidase_sf"/>
</dbReference>
<dbReference type="EC" id="3.2.1.18" evidence="3"/>
<feature type="region of interest" description="Disordered" evidence="4">
    <location>
        <begin position="30"/>
        <end position="76"/>
    </location>
</feature>
<evidence type="ECO:0000313" key="7">
    <source>
        <dbReference type="EMBL" id="MDP9800855.1"/>
    </source>
</evidence>
<evidence type="ECO:0000256" key="4">
    <source>
        <dbReference type="SAM" id="MobiDB-lite"/>
    </source>
</evidence>
<dbReference type="InterPro" id="IPR011040">
    <property type="entry name" value="Sialidase"/>
</dbReference>
<evidence type="ECO:0000256" key="1">
    <source>
        <dbReference type="ARBA" id="ARBA00000427"/>
    </source>
</evidence>
<dbReference type="PANTHER" id="PTHR10628">
    <property type="entry name" value="SIALIDASE"/>
    <property type="match status" value="1"/>
</dbReference>
<feature type="signal peptide" evidence="5">
    <location>
        <begin position="1"/>
        <end position="26"/>
    </location>
</feature>
<proteinExistence type="inferred from homology"/>
<protein>
    <recommendedName>
        <fullName evidence="3">exo-alpha-sialidase</fullName>
        <ecNumber evidence="3">3.2.1.18</ecNumber>
    </recommendedName>
</protein>
<comment type="catalytic activity">
    <reaction evidence="1">
        <text>Hydrolysis of alpha-(2-&gt;3)-, alpha-(2-&gt;6)-, alpha-(2-&gt;8)- glycosidic linkages of terminal sialic acid residues in oligosaccharides, glycoproteins, glycolipids, colominic acid and synthetic substrates.</text>
        <dbReference type="EC" id="3.2.1.18"/>
    </reaction>
</comment>
<evidence type="ECO:0000313" key="8">
    <source>
        <dbReference type="Proteomes" id="UP001235966"/>
    </source>
</evidence>
<dbReference type="CDD" id="cd15482">
    <property type="entry name" value="Sialidase_non-viral"/>
    <property type="match status" value="1"/>
</dbReference>
<feature type="chain" id="PRO_5045607501" description="exo-alpha-sialidase" evidence="5">
    <location>
        <begin position="27"/>
        <end position="1034"/>
    </location>
</feature>
<evidence type="ECO:0000256" key="3">
    <source>
        <dbReference type="ARBA" id="ARBA00012733"/>
    </source>
</evidence>
<evidence type="ECO:0000259" key="6">
    <source>
        <dbReference type="Pfam" id="PF13088"/>
    </source>
</evidence>
<dbReference type="EMBL" id="JAUSQW010000001">
    <property type="protein sequence ID" value="MDP9800855.1"/>
    <property type="molecule type" value="Genomic_DNA"/>
</dbReference>
<name>A0ABT9NAV4_9ACTO</name>
<dbReference type="Pfam" id="PF13088">
    <property type="entry name" value="BNR_2"/>
    <property type="match status" value="1"/>
</dbReference>
<feature type="domain" description="Sialidase" evidence="6">
    <location>
        <begin position="404"/>
        <end position="686"/>
    </location>
</feature>
<comment type="similarity">
    <text evidence="2">Belongs to the glycosyl hydrolase 33 family.</text>
</comment>
<comment type="caution">
    <text evidence="7">The sequence shown here is derived from an EMBL/GenBank/DDBJ whole genome shotgun (WGS) entry which is preliminary data.</text>
</comment>
<sequence>MTHRKHWRTLSSALAASALAFTSVVAATPATATPEAPSPATQAPTSPTGPQTPAEAPTSETLVAPEGNGTSSVTVPGHITVSIAPTTPADQPAYVGETLTWKVALTFLSENQPTNEAQWWRLESSGANVTGNTTCNYTRKNGDTRTSASCTVSAKVTETGTFAPELRFGVRQDPRDKSSRAPISEQFTVRGQAVNVLPASQRPAAPGVEAVKDLVEISLQRESADELTEFHMGDPVLYKLRYNFKKSGVTVKPVQANLQHTAPGGPVGWANCERKYNDADAGYCDLPQVTLTPDNITDGTFTPRITFDVSSSAGTKRVELIGEPLKVSPTPRDIATDVASSRTGVVTGKSVLLARPGDLGFTCSRIVALTTAPDGTMLAAWDGRLGGKTPGSHQCPDSPGPNSIVLRTSADNGVTWSAPRVIAAGHESTKGNDLLGYSDPSFVVDRETGKVFTFFVRSLDAGFGSSVAGTDANQRSAIHAAVIESSDNGKTWSEPRTITADITKGIGEKSRFAASGEGIQLKYGPHKGRLVQQFTVRKIDNQNYARSVFSDDGGKTWVPGELFGPGMDENKVVELSDGRLMVNSRSSGSNSNRKLWISADQGATYQQFDGPTLNDAVNNAGWTRAFPNAPQGDPRAKILLFTNTPVKEMHKHNPRPNGTLRVSFDDGRNFTDGKVFNDGWTGYSTITPLFAGGAFDSGTYGVLHEGPRSDWGVSYMQLSFDWLGGNLLVPGGFDREVHPGGNLVSLTLDNLGSASSSATVSATLPKGWALAPASTSAADVTATDNATFPVQFPANVAGGKRAQTTAKLVVPEGTKPGTYTIGLTSTSSKGEVTSSFVVTLPEGSVSGDETRVEGSTSIADADVDYSQVEGKVVQTQPLTPLTPAEPVPGKDITIEGARPQIDIHGTVPEIDIQGARPEITIEGARPEIDIHGTARQELVPVRIVVKVVTSQLLPIWFPQPPRIVFPIPARHAWHAAPWHHVNMWNPVSRVRVTNPLSGVGRWHQPQRHAPAFGQWHGHAPFTHNWFGQARFILP</sequence>
<keyword evidence="5" id="KW-0732">Signal</keyword>
<accession>A0ABT9NAV4</accession>
<dbReference type="Gene3D" id="2.120.10.10">
    <property type="match status" value="1"/>
</dbReference>
<keyword evidence="8" id="KW-1185">Reference proteome</keyword>
<dbReference type="Proteomes" id="UP001235966">
    <property type="component" value="Unassembled WGS sequence"/>
</dbReference>
<evidence type="ECO:0000256" key="5">
    <source>
        <dbReference type="SAM" id="SignalP"/>
    </source>
</evidence>
<feature type="compositionally biased region" description="Low complexity" evidence="4">
    <location>
        <begin position="30"/>
        <end position="54"/>
    </location>
</feature>
<gene>
    <name evidence="7" type="ORF">J2S49_000931</name>
</gene>